<dbReference type="FunCoup" id="A0A151Z6X3">
    <property type="interactions" value="738"/>
</dbReference>
<dbReference type="EMBL" id="LODT01000039">
    <property type="protein sequence ID" value="KYQ89534.1"/>
    <property type="molecule type" value="Genomic_DNA"/>
</dbReference>
<accession>A0A151Z6X3</accession>
<dbReference type="InParanoid" id="A0A151Z6X3"/>
<sequence>MGQTDSRIQPQQINKNQNIYQQQQQQQQPQQQTPNSISNTNTLNQNQNNNNSNQIYTSYSVENQYKTDEIITIKHIDKKEHVDQESIMIQDIPNFFPLLTDEGENWNPVENSLSVSDLDYRGILNLCIDFQNYFKNSTGYINDKQQELNQKIRLVETRQARKINSILQIKTSDATHAQFAVKEVLDKVKVSLDKSNESILKICQTIQLLESVLPDDDDKFKS</sequence>
<evidence type="ECO:0000256" key="1">
    <source>
        <dbReference type="SAM" id="MobiDB-lite"/>
    </source>
</evidence>
<reference evidence="2 3" key="1">
    <citation type="submission" date="2015-12" db="EMBL/GenBank/DDBJ databases">
        <title>Dictyostelia acquired genes for synthesis and detection of signals that induce cell-type specialization by lateral gene transfer from prokaryotes.</title>
        <authorList>
            <person name="Gloeckner G."/>
            <person name="Schaap P."/>
        </authorList>
    </citation>
    <scope>NUCLEOTIDE SEQUENCE [LARGE SCALE GENOMIC DNA]</scope>
    <source>
        <strain evidence="2 3">TK</strain>
    </source>
</reference>
<feature type="region of interest" description="Disordered" evidence="1">
    <location>
        <begin position="1"/>
        <end position="53"/>
    </location>
</feature>
<organism evidence="2 3">
    <name type="scientific">Tieghemostelium lacteum</name>
    <name type="common">Slime mold</name>
    <name type="synonym">Dictyostelium lacteum</name>
    <dbReference type="NCBI Taxonomy" id="361077"/>
    <lineage>
        <taxon>Eukaryota</taxon>
        <taxon>Amoebozoa</taxon>
        <taxon>Evosea</taxon>
        <taxon>Eumycetozoa</taxon>
        <taxon>Dictyostelia</taxon>
        <taxon>Dictyosteliales</taxon>
        <taxon>Raperosteliaceae</taxon>
        <taxon>Tieghemostelium</taxon>
    </lineage>
</organism>
<gene>
    <name evidence="2" type="ORF">DLAC_09483</name>
</gene>
<evidence type="ECO:0000313" key="2">
    <source>
        <dbReference type="EMBL" id="KYQ89534.1"/>
    </source>
</evidence>
<dbReference type="OrthoDB" id="10035640at2759"/>
<comment type="caution">
    <text evidence="2">The sequence shown here is derived from an EMBL/GenBank/DDBJ whole genome shotgun (WGS) entry which is preliminary data.</text>
</comment>
<dbReference type="OMA" id="STGYIHE"/>
<name>A0A151Z6X3_TIELA</name>
<proteinExistence type="predicted"/>
<feature type="compositionally biased region" description="Low complexity" evidence="1">
    <location>
        <begin position="8"/>
        <end position="53"/>
    </location>
</feature>
<dbReference type="Proteomes" id="UP000076078">
    <property type="component" value="Unassembled WGS sequence"/>
</dbReference>
<evidence type="ECO:0000313" key="3">
    <source>
        <dbReference type="Proteomes" id="UP000076078"/>
    </source>
</evidence>
<dbReference type="AlphaFoldDB" id="A0A151Z6X3"/>
<protein>
    <submittedName>
        <fullName evidence="2">Uncharacterized protein</fullName>
    </submittedName>
</protein>
<keyword evidence="3" id="KW-1185">Reference proteome</keyword>